<evidence type="ECO:0000256" key="2">
    <source>
        <dbReference type="ARBA" id="ARBA00022723"/>
    </source>
</evidence>
<feature type="domain" description="CENP-V/GFA" evidence="5">
    <location>
        <begin position="2"/>
        <end position="119"/>
    </location>
</feature>
<reference evidence="6" key="1">
    <citation type="submission" date="2018-05" db="EMBL/GenBank/DDBJ databases">
        <authorList>
            <person name="Lanie J.A."/>
            <person name="Ng W.-L."/>
            <person name="Kazmierczak K.M."/>
            <person name="Andrzejewski T.M."/>
            <person name="Davidsen T.M."/>
            <person name="Wayne K.J."/>
            <person name="Tettelin H."/>
            <person name="Glass J.I."/>
            <person name="Rusch D."/>
            <person name="Podicherti R."/>
            <person name="Tsui H.-C.T."/>
            <person name="Winkler M.E."/>
        </authorList>
    </citation>
    <scope>NUCLEOTIDE SEQUENCE</scope>
</reference>
<evidence type="ECO:0000256" key="4">
    <source>
        <dbReference type="ARBA" id="ARBA00023239"/>
    </source>
</evidence>
<dbReference type="AlphaFoldDB" id="A0A381Y8I8"/>
<dbReference type="SUPFAM" id="SSF51316">
    <property type="entry name" value="Mss4-like"/>
    <property type="match status" value="1"/>
</dbReference>
<dbReference type="PROSITE" id="PS51891">
    <property type="entry name" value="CENP_V_GFA"/>
    <property type="match status" value="1"/>
</dbReference>
<evidence type="ECO:0000256" key="1">
    <source>
        <dbReference type="ARBA" id="ARBA00005495"/>
    </source>
</evidence>
<keyword evidence="2" id="KW-0479">Metal-binding</keyword>
<organism evidence="6">
    <name type="scientific">marine metagenome</name>
    <dbReference type="NCBI Taxonomy" id="408172"/>
    <lineage>
        <taxon>unclassified sequences</taxon>
        <taxon>metagenomes</taxon>
        <taxon>ecological metagenomes</taxon>
    </lineage>
</organism>
<dbReference type="EMBL" id="UINC01017629">
    <property type="protein sequence ID" value="SVA73324.1"/>
    <property type="molecule type" value="Genomic_DNA"/>
</dbReference>
<dbReference type="Gene3D" id="3.90.1590.10">
    <property type="entry name" value="glutathione-dependent formaldehyde- activating enzyme (gfa)"/>
    <property type="match status" value="1"/>
</dbReference>
<keyword evidence="3" id="KW-0862">Zinc</keyword>
<evidence type="ECO:0000256" key="3">
    <source>
        <dbReference type="ARBA" id="ARBA00022833"/>
    </source>
</evidence>
<gene>
    <name evidence="6" type="ORF">METZ01_LOCUS126178</name>
</gene>
<name>A0A381Y8I8_9ZZZZ</name>
<dbReference type="GO" id="GO:0016846">
    <property type="term" value="F:carbon-sulfur lyase activity"/>
    <property type="evidence" value="ECO:0007669"/>
    <property type="project" value="InterPro"/>
</dbReference>
<keyword evidence="4" id="KW-0456">Lyase</keyword>
<dbReference type="PANTHER" id="PTHR33337">
    <property type="entry name" value="GFA DOMAIN-CONTAINING PROTEIN"/>
    <property type="match status" value="1"/>
</dbReference>
<sequence length="146" mass="16100">MTTGKCYCGAVTYQIEGAIDYIVHCHCRNCRRASGAAFYSAGFLAASQFSITSGEASVREFKFPENPDGARCFCGTCGGRLYIRLPMPGLINIAINTLDQEPPTDIGVHINVESKAPWDEIPEDRDQHNAFPPDMLTQLRALMHTE</sequence>
<evidence type="ECO:0000259" key="5">
    <source>
        <dbReference type="PROSITE" id="PS51891"/>
    </source>
</evidence>
<dbReference type="PANTHER" id="PTHR33337:SF40">
    <property type="entry name" value="CENP-V_GFA DOMAIN-CONTAINING PROTEIN-RELATED"/>
    <property type="match status" value="1"/>
</dbReference>
<accession>A0A381Y8I8</accession>
<evidence type="ECO:0000313" key="6">
    <source>
        <dbReference type="EMBL" id="SVA73324.1"/>
    </source>
</evidence>
<dbReference type="GO" id="GO:0046872">
    <property type="term" value="F:metal ion binding"/>
    <property type="evidence" value="ECO:0007669"/>
    <property type="project" value="UniProtKB-KW"/>
</dbReference>
<dbReference type="InterPro" id="IPR011057">
    <property type="entry name" value="Mss4-like_sf"/>
</dbReference>
<proteinExistence type="inferred from homology"/>
<protein>
    <recommendedName>
        <fullName evidence="5">CENP-V/GFA domain-containing protein</fullName>
    </recommendedName>
</protein>
<dbReference type="Pfam" id="PF04828">
    <property type="entry name" value="GFA"/>
    <property type="match status" value="1"/>
</dbReference>
<dbReference type="InterPro" id="IPR006913">
    <property type="entry name" value="CENP-V/GFA"/>
</dbReference>
<comment type="similarity">
    <text evidence="1">Belongs to the Gfa family.</text>
</comment>